<reference evidence="1 2" key="1">
    <citation type="submission" date="2015-01" db="EMBL/GenBank/DDBJ databases">
        <title>Genome Assembly of Bacillus badius MTCC 1458.</title>
        <authorList>
            <person name="Verma A."/>
            <person name="Khatri I."/>
            <person name="Mual P."/>
            <person name="Subramanian S."/>
            <person name="Krishnamurthi S."/>
        </authorList>
    </citation>
    <scope>NUCLEOTIDE SEQUENCE [LARGE SCALE GENOMIC DNA]</scope>
    <source>
        <strain evidence="1 2">MTCC 1458</strain>
    </source>
</reference>
<evidence type="ECO:0008006" key="3">
    <source>
        <dbReference type="Google" id="ProtNLM"/>
    </source>
</evidence>
<protein>
    <recommendedName>
        <fullName evidence="3">FbpB family small basic protein</fullName>
    </recommendedName>
</protein>
<dbReference type="Pfam" id="PF13040">
    <property type="entry name" value="Fur_reg_FbpB"/>
    <property type="match status" value="1"/>
</dbReference>
<dbReference type="GeneID" id="92778306"/>
<dbReference type="Proteomes" id="UP000031982">
    <property type="component" value="Unassembled WGS sequence"/>
</dbReference>
<dbReference type="InterPro" id="IPR025004">
    <property type="entry name" value="SenN/SenS"/>
</dbReference>
<gene>
    <name evidence="1" type="ORF">SD77_1586</name>
</gene>
<dbReference type="EMBL" id="JXLP01000015">
    <property type="protein sequence ID" value="KIL77343.1"/>
    <property type="molecule type" value="Genomic_DNA"/>
</dbReference>
<evidence type="ECO:0000313" key="1">
    <source>
        <dbReference type="EMBL" id="KIL77343.1"/>
    </source>
</evidence>
<dbReference type="RefSeq" id="WP_082028264.1">
    <property type="nucleotide sequence ID" value="NZ_BSSZ01000011.1"/>
</dbReference>
<comment type="caution">
    <text evidence="1">The sequence shown here is derived from an EMBL/GenBank/DDBJ whole genome shotgun (WGS) entry which is preliminary data.</text>
</comment>
<organism evidence="1 2">
    <name type="scientific">Bacillus badius</name>
    <dbReference type="NCBI Taxonomy" id="1455"/>
    <lineage>
        <taxon>Bacteria</taxon>
        <taxon>Bacillati</taxon>
        <taxon>Bacillota</taxon>
        <taxon>Bacilli</taxon>
        <taxon>Bacillales</taxon>
        <taxon>Bacillaceae</taxon>
        <taxon>Pseudobacillus</taxon>
    </lineage>
</organism>
<accession>A0ABR5AT45</accession>
<evidence type="ECO:0000313" key="2">
    <source>
        <dbReference type="Proteomes" id="UP000031982"/>
    </source>
</evidence>
<proteinExistence type="predicted"/>
<sequence length="47" mass="5731">MKKKRLAFQQLVAKNKEELMKDEKMIEKIEKRLESKYTSRMEDEKAV</sequence>
<name>A0ABR5AT45_BACBA</name>
<keyword evidence="2" id="KW-1185">Reference proteome</keyword>